<evidence type="ECO:0000259" key="1">
    <source>
        <dbReference type="Pfam" id="PF04917"/>
    </source>
</evidence>
<dbReference type="HOGENOM" id="CLU_044705_1_0_6"/>
<dbReference type="RefSeq" id="WP_011988423.1">
    <property type="nucleotide sequence ID" value="NC_009704.1"/>
</dbReference>
<evidence type="ECO:0000313" key="3">
    <source>
        <dbReference type="Proteomes" id="UP000002412"/>
    </source>
</evidence>
<dbReference type="Proteomes" id="UP000002412">
    <property type="component" value="Plasmid p_59kb"/>
</dbReference>
<dbReference type="AlphaFoldDB" id="A0A0U1QT70"/>
<geneLocation type="plasmid" evidence="3">
    <name>plasmid_59kb</name>
</geneLocation>
<proteinExistence type="predicted"/>
<dbReference type="EMBL" id="CP000718">
    <property type="protein sequence ID" value="ABS45579.1"/>
    <property type="molecule type" value="Genomic_DNA"/>
</dbReference>
<dbReference type="KEGG" id="ypi:YpsIP31758_A0001"/>
<keyword evidence="2" id="KW-0614">Plasmid</keyword>
<dbReference type="Pfam" id="PF04917">
    <property type="entry name" value="Shufflon_N"/>
    <property type="match status" value="1"/>
</dbReference>
<dbReference type="InterPro" id="IPR007001">
    <property type="entry name" value="Shufflon_N"/>
</dbReference>
<feature type="domain" description="Bacterial shufflon protein N-terminal" evidence="1">
    <location>
        <begin position="40"/>
        <end position="340"/>
    </location>
</feature>
<accession>A0A0U1QT70</accession>
<sequence>MKKFKKGLAAISGQTIALIAGLIVLATITVPAVNLLQRDQSYSVAASHANRVEKAVNKYILEQSAIVGAGSTASSPYTIDVPLLISKGYLPSGFAAQNNFSSTYKTLVFQPSTQKFHSMTFLDGGTQLSMSAARKFATRIGDSGGVIENGVANGVQGLWSENLSAFGGFNPGDGHVVIAGFFSNGSVVNEYLYRKAVPGHPELNTMSTALNMGANDINAVRDLNAAGNAVVQGNITAGNTVTATGTVKAATTDTSGETYTGGWFRTRGDTGWYSEKWGGGWHMTDGTWLRAYGGKSIYTAGIVQAATFQPGQVSVVNTACPESGRISRDATGAILSCQSGVWATSGKVVVINGYNPTCPANKIPVARYWTQAGGSNYGDYCSLQTGWAGVTTPSCESCANWEKCHMVYSQTWSATACS</sequence>
<name>A0A0U1QT70_YERP3</name>
<evidence type="ECO:0000313" key="2">
    <source>
        <dbReference type="EMBL" id="ABS45579.1"/>
    </source>
</evidence>
<protein>
    <submittedName>
        <fullName evidence="2">Bacterial shufflon protein, N-terminal constant region</fullName>
    </submittedName>
</protein>
<reference evidence="2 3" key="1">
    <citation type="journal article" date="2007" name="PLoS Genet.">
        <title>The complete genome sequence of Yersinia pseudotuberculosis IP31758, the causative agent of Far East scarlet-like fever.</title>
        <authorList>
            <person name="Eppinger M."/>
            <person name="Rosovitz M.J."/>
            <person name="Fricke W.F."/>
            <person name="Rasko D.A."/>
            <person name="Kokorina G."/>
            <person name="Fayolle C."/>
            <person name="Lindler L.E."/>
            <person name="Carniel E."/>
            <person name="Ravel J."/>
        </authorList>
    </citation>
    <scope>NUCLEOTIDE SEQUENCE [LARGE SCALE GENOMIC DNA]</scope>
    <source>
        <strain evidence="2 3">IP 31758</strain>
        <plasmid evidence="3">Plasmid plasmid_59kb</plasmid>
    </source>
</reference>
<organism evidence="2 3">
    <name type="scientific">Yersinia pseudotuberculosis serotype O:1b (strain IP 31758)</name>
    <dbReference type="NCBI Taxonomy" id="349747"/>
    <lineage>
        <taxon>Bacteria</taxon>
        <taxon>Pseudomonadati</taxon>
        <taxon>Pseudomonadota</taxon>
        <taxon>Gammaproteobacteria</taxon>
        <taxon>Enterobacterales</taxon>
        <taxon>Yersiniaceae</taxon>
        <taxon>Yersinia</taxon>
    </lineage>
</organism>
<gene>
    <name evidence="2" type="ordered locus">YpsIP31758_A0001</name>
</gene>